<dbReference type="Proteomes" id="UP000034127">
    <property type="component" value="Unassembled WGS sequence"/>
</dbReference>
<keyword evidence="1" id="KW-0812">Transmembrane</keyword>
<keyword evidence="1" id="KW-1133">Transmembrane helix</keyword>
<organism evidence="2 3">
    <name type="scientific">Candidatus Roizmanbacteria bacterium GW2011_GWC2_35_12</name>
    <dbReference type="NCBI Taxonomy" id="1618485"/>
    <lineage>
        <taxon>Bacteria</taxon>
        <taxon>Candidatus Roizmaniibacteriota</taxon>
    </lineage>
</organism>
<keyword evidence="1" id="KW-0472">Membrane</keyword>
<dbReference type="InterPro" id="IPR013783">
    <property type="entry name" value="Ig-like_fold"/>
</dbReference>
<evidence type="ECO:0008006" key="4">
    <source>
        <dbReference type="Google" id="ProtNLM"/>
    </source>
</evidence>
<protein>
    <recommendedName>
        <fullName evidence="4">Bacillopeptidase F</fullName>
    </recommendedName>
</protein>
<feature type="transmembrane region" description="Helical" evidence="1">
    <location>
        <begin position="12"/>
        <end position="31"/>
    </location>
</feature>
<gene>
    <name evidence="2" type="ORF">UR63_C0040G0008</name>
</gene>
<name>A0A0G0B9A7_9BACT</name>
<comment type="caution">
    <text evidence="2">The sequence shown here is derived from an EMBL/GenBank/DDBJ whole genome shotgun (WGS) entry which is preliminary data.</text>
</comment>
<sequence length="236" mass="26252">MRRLDFQGKRDIKSTVFIFLGILVVLIYFIFTVGFKIILNGSVYIANLFSKDSTTPLTKSEDIYGLINIDNIPVATNSARIVVSGSVLNFSNLKFYINGEKVEETDLISSDSFTQEIGDLEKGSNEVFIKASTKDGKNSKKTTIFKVTFIDEKPLLEISDPQDKSTTSKNEIQISGKTNKEIFVKVNDLPIVVDANGNFHTSVRLKEGENTIVVVAADIAGNLEEKTFTVTYQKEE</sequence>
<evidence type="ECO:0000313" key="3">
    <source>
        <dbReference type="Proteomes" id="UP000034127"/>
    </source>
</evidence>
<proteinExistence type="predicted"/>
<reference evidence="2 3" key="1">
    <citation type="journal article" date="2015" name="Nature">
        <title>rRNA introns, odd ribosomes, and small enigmatic genomes across a large radiation of phyla.</title>
        <authorList>
            <person name="Brown C.T."/>
            <person name="Hug L.A."/>
            <person name="Thomas B.C."/>
            <person name="Sharon I."/>
            <person name="Castelle C.J."/>
            <person name="Singh A."/>
            <person name="Wilkins M.J."/>
            <person name="Williams K.H."/>
            <person name="Banfield J.F."/>
        </authorList>
    </citation>
    <scope>NUCLEOTIDE SEQUENCE [LARGE SCALE GENOMIC DNA]</scope>
</reference>
<dbReference type="AlphaFoldDB" id="A0A0G0B9A7"/>
<evidence type="ECO:0000313" key="2">
    <source>
        <dbReference type="EMBL" id="KKP65998.1"/>
    </source>
</evidence>
<dbReference type="EMBL" id="LBPX01000040">
    <property type="protein sequence ID" value="KKP65998.1"/>
    <property type="molecule type" value="Genomic_DNA"/>
</dbReference>
<evidence type="ECO:0000256" key="1">
    <source>
        <dbReference type="SAM" id="Phobius"/>
    </source>
</evidence>
<dbReference type="Gene3D" id="2.60.40.10">
    <property type="entry name" value="Immunoglobulins"/>
    <property type="match status" value="2"/>
</dbReference>
<accession>A0A0G0B9A7</accession>
<dbReference type="Pfam" id="PF09136">
    <property type="entry name" value="Glucodextran_B"/>
    <property type="match status" value="1"/>
</dbReference>